<dbReference type="PANTHER" id="PTHR35476:SF3">
    <property type="entry name" value="SMALL RIBOSOMAL SUBUNIT PROTEIN MS75"/>
    <property type="match status" value="1"/>
</dbReference>
<accession>A0A5J4ZM12</accession>
<sequence>MKMAGKVEVHKYSSRRPSDGWSMMVEKLGGNDKRGNGGGWKFVSIPDGSSQPLNEMEKMYVKRETPRRRRKITQ</sequence>
<dbReference type="AlphaFoldDB" id="A0A5J4ZM12"/>
<proteinExistence type="predicted"/>
<feature type="compositionally biased region" description="Basic and acidic residues" evidence="1">
    <location>
        <begin position="1"/>
        <end position="11"/>
    </location>
</feature>
<feature type="compositionally biased region" description="Basic residues" evidence="1">
    <location>
        <begin position="65"/>
        <end position="74"/>
    </location>
</feature>
<dbReference type="EMBL" id="CM018050">
    <property type="protein sequence ID" value="KAA8518706.1"/>
    <property type="molecule type" value="Genomic_DNA"/>
</dbReference>
<keyword evidence="3" id="KW-1185">Reference proteome</keyword>
<dbReference type="InterPro" id="IPR052851">
    <property type="entry name" value="GCD1_mitochondrial"/>
</dbReference>
<organism evidence="2 3">
    <name type="scientific">Nyssa sinensis</name>
    <dbReference type="NCBI Taxonomy" id="561372"/>
    <lineage>
        <taxon>Eukaryota</taxon>
        <taxon>Viridiplantae</taxon>
        <taxon>Streptophyta</taxon>
        <taxon>Embryophyta</taxon>
        <taxon>Tracheophyta</taxon>
        <taxon>Spermatophyta</taxon>
        <taxon>Magnoliopsida</taxon>
        <taxon>eudicotyledons</taxon>
        <taxon>Gunneridae</taxon>
        <taxon>Pentapetalae</taxon>
        <taxon>asterids</taxon>
        <taxon>Cornales</taxon>
        <taxon>Nyssaceae</taxon>
        <taxon>Nyssa</taxon>
    </lineage>
</organism>
<gene>
    <name evidence="2" type="ORF">F0562_016520</name>
</gene>
<name>A0A5J4ZM12_9ASTE</name>
<evidence type="ECO:0000256" key="1">
    <source>
        <dbReference type="SAM" id="MobiDB-lite"/>
    </source>
</evidence>
<protein>
    <submittedName>
        <fullName evidence="2">Uncharacterized protein</fullName>
    </submittedName>
</protein>
<feature type="compositionally biased region" description="Basic and acidic residues" evidence="1">
    <location>
        <begin position="55"/>
        <end position="64"/>
    </location>
</feature>
<dbReference type="PANTHER" id="PTHR35476">
    <property type="entry name" value="MUCIN-LIKE PROTEIN"/>
    <property type="match status" value="1"/>
</dbReference>
<dbReference type="OrthoDB" id="5600418at2759"/>
<feature type="region of interest" description="Disordered" evidence="1">
    <location>
        <begin position="1"/>
        <end position="74"/>
    </location>
</feature>
<reference evidence="2 3" key="1">
    <citation type="submission" date="2019-09" db="EMBL/GenBank/DDBJ databases">
        <title>A chromosome-level genome assembly of the Chinese tupelo Nyssa sinensis.</title>
        <authorList>
            <person name="Yang X."/>
            <person name="Kang M."/>
            <person name="Yang Y."/>
            <person name="Xiong H."/>
            <person name="Wang M."/>
            <person name="Zhang Z."/>
            <person name="Wang Z."/>
            <person name="Wu H."/>
            <person name="Ma T."/>
            <person name="Liu J."/>
            <person name="Xi Z."/>
        </authorList>
    </citation>
    <scope>NUCLEOTIDE SEQUENCE [LARGE SCALE GENOMIC DNA]</scope>
    <source>
        <strain evidence="2">J267</strain>
        <tissue evidence="2">Leaf</tissue>
    </source>
</reference>
<dbReference type="Proteomes" id="UP000325577">
    <property type="component" value="Linkage Group LG7"/>
</dbReference>
<evidence type="ECO:0000313" key="2">
    <source>
        <dbReference type="EMBL" id="KAA8518706.1"/>
    </source>
</evidence>
<evidence type="ECO:0000313" key="3">
    <source>
        <dbReference type="Proteomes" id="UP000325577"/>
    </source>
</evidence>